<evidence type="ECO:0000259" key="12">
    <source>
        <dbReference type="PROSITE" id="PS51371"/>
    </source>
</evidence>
<dbReference type="RefSeq" id="WP_034317250.1">
    <property type="nucleotide sequence ID" value="NZ_JAVIKA010000004.1"/>
</dbReference>
<dbReference type="InterPro" id="IPR044751">
    <property type="entry name" value="Ion_transp-like_CBS"/>
</dbReference>
<feature type="transmembrane region" description="Helical" evidence="11">
    <location>
        <begin position="58"/>
        <end position="77"/>
    </location>
</feature>
<dbReference type="eggNOG" id="COG1253">
    <property type="taxonomic scope" value="Bacteria"/>
</dbReference>
<dbReference type="SUPFAM" id="SSF56176">
    <property type="entry name" value="FAD-binding/transporter-associated domain-like"/>
    <property type="match status" value="1"/>
</dbReference>
<dbReference type="InterPro" id="IPR000644">
    <property type="entry name" value="CBS_dom"/>
</dbReference>
<protein>
    <submittedName>
        <fullName evidence="14">Membrane protein</fullName>
    </submittedName>
</protein>
<dbReference type="SMART" id="SM01091">
    <property type="entry name" value="CorC_HlyC"/>
    <property type="match status" value="1"/>
</dbReference>
<dbReference type="AlphaFoldDB" id="A0A081LGE5"/>
<comment type="subcellular location">
    <subcellularLocation>
        <location evidence="1">Cell membrane</location>
        <topology evidence="1">Multi-pass membrane protein</topology>
    </subcellularLocation>
</comment>
<dbReference type="Pfam" id="PF03471">
    <property type="entry name" value="CorC_HlyC"/>
    <property type="match status" value="1"/>
</dbReference>
<feature type="domain" description="CNNM transmembrane" evidence="13">
    <location>
        <begin position="1"/>
        <end position="201"/>
    </location>
</feature>
<sequence>MYILNVFLVILLIAATAFFVVTEFAIVKIRDSKINQLIESGDKRAIHVQKLTSNLDEYLSACQLGITITALGLGWLGEPTVEHFLHPLFDKMGLHSALTDILSFIIAFVIITFLHVVVGELAPKTIAIQKAEAVSLVTAKPLIFFYKVMYPFIKALNGAARGIVKLFGFHSVKEHEVAISEEELRLILSESYQKGEINQSEYKYVNKIFEFDNRVAREIMIPRTEISAIEIEQTLEDVTHYMLNERYTRYPVIKEDKDHVIGVINSKDVFKASFLNQEVSIEDLMRPVIRVIESTPVQELLILMQKERIHMSVLVDEYGGTAGLVTVEDILEEIVGEIRDEYDQDETPHIVKKGDFHYVMDGKALIDEVNDLLDLAIENDDVDTIAGWMMTHKFDIDIGDTIEAEGCEFKILDAEDHHIRTIEIKKIHFS</sequence>
<dbReference type="InterPro" id="IPR036318">
    <property type="entry name" value="FAD-bd_PCMH-like_sf"/>
</dbReference>
<dbReference type="CDD" id="cd04590">
    <property type="entry name" value="CBS_pair_CorC_HlyC_assoc"/>
    <property type="match status" value="1"/>
</dbReference>
<name>A0A081LGE5_9BACI</name>
<evidence type="ECO:0000313" key="15">
    <source>
        <dbReference type="Proteomes" id="UP000028091"/>
    </source>
</evidence>
<dbReference type="Proteomes" id="UP000028091">
    <property type="component" value="Unassembled WGS sequence"/>
</dbReference>
<dbReference type="EMBL" id="JOTP01000001">
    <property type="protein sequence ID" value="KEP28321.1"/>
    <property type="molecule type" value="Genomic_DNA"/>
</dbReference>
<feature type="domain" description="CBS" evidence="12">
    <location>
        <begin position="220"/>
        <end position="279"/>
    </location>
</feature>
<evidence type="ECO:0000256" key="9">
    <source>
        <dbReference type="PROSITE-ProRule" id="PRU00703"/>
    </source>
</evidence>
<evidence type="ECO:0000256" key="7">
    <source>
        <dbReference type="ARBA" id="ARBA00023122"/>
    </source>
</evidence>
<keyword evidence="15" id="KW-1185">Reference proteome</keyword>
<dbReference type="PROSITE" id="PS51371">
    <property type="entry name" value="CBS"/>
    <property type="match status" value="2"/>
</dbReference>
<keyword evidence="3" id="KW-1003">Cell membrane</keyword>
<evidence type="ECO:0000256" key="10">
    <source>
        <dbReference type="PROSITE-ProRule" id="PRU01193"/>
    </source>
</evidence>
<dbReference type="InterPro" id="IPR016169">
    <property type="entry name" value="FAD-bd_PCMH_sub2"/>
</dbReference>
<dbReference type="FunFam" id="3.10.580.10:FF:000002">
    <property type="entry name" value="Magnesium/cobalt efflux protein CorC"/>
    <property type="match status" value="1"/>
</dbReference>
<dbReference type="PANTHER" id="PTHR43099:SF2">
    <property type="entry name" value="UPF0053 PROTEIN YRKA"/>
    <property type="match status" value="1"/>
</dbReference>
<dbReference type="InterPro" id="IPR005170">
    <property type="entry name" value="Transptr-assoc_dom"/>
</dbReference>
<dbReference type="InterPro" id="IPR002550">
    <property type="entry name" value="CNNM"/>
</dbReference>
<keyword evidence="7 9" id="KW-0129">CBS domain</keyword>
<comment type="caution">
    <text evidence="14">The sequence shown here is derived from an EMBL/GenBank/DDBJ whole genome shotgun (WGS) entry which is preliminary data.</text>
</comment>
<gene>
    <name evidence="14" type="ORF">BA70_01640</name>
</gene>
<dbReference type="OrthoDB" id="9798188at2"/>
<evidence type="ECO:0000256" key="11">
    <source>
        <dbReference type="SAM" id="Phobius"/>
    </source>
</evidence>
<dbReference type="GO" id="GO:0005886">
    <property type="term" value="C:plasma membrane"/>
    <property type="evidence" value="ECO:0007669"/>
    <property type="project" value="UniProtKB-SubCell"/>
</dbReference>
<reference evidence="14 15" key="1">
    <citation type="submission" date="2012-09" db="EMBL/GenBank/DDBJ databases">
        <title>Genome Sequence of Bacillus sp. DW5-4.</title>
        <authorList>
            <person name="Lai Q."/>
            <person name="Liu Y."/>
            <person name="Shao Z."/>
        </authorList>
    </citation>
    <scope>NUCLEOTIDE SEQUENCE [LARGE SCALE GENOMIC DNA]</scope>
    <source>
        <strain evidence="14 15">DW5-4</strain>
    </source>
</reference>
<keyword evidence="4 10" id="KW-0812">Transmembrane</keyword>
<organism evidence="14 15">
    <name type="scientific">Bacillus zhangzhouensis</name>
    <dbReference type="NCBI Taxonomy" id="1178540"/>
    <lineage>
        <taxon>Bacteria</taxon>
        <taxon>Bacillati</taxon>
        <taxon>Bacillota</taxon>
        <taxon>Bacilli</taxon>
        <taxon>Bacillales</taxon>
        <taxon>Bacillaceae</taxon>
        <taxon>Bacillus</taxon>
    </lineage>
</organism>
<evidence type="ECO:0000313" key="14">
    <source>
        <dbReference type="EMBL" id="KEP28321.1"/>
    </source>
</evidence>
<feature type="transmembrane region" description="Helical" evidence="11">
    <location>
        <begin position="6"/>
        <end position="27"/>
    </location>
</feature>
<dbReference type="Pfam" id="PF00571">
    <property type="entry name" value="CBS"/>
    <property type="match status" value="2"/>
</dbReference>
<dbReference type="Pfam" id="PF01595">
    <property type="entry name" value="CNNM"/>
    <property type="match status" value="1"/>
</dbReference>
<dbReference type="InterPro" id="IPR046342">
    <property type="entry name" value="CBS_dom_sf"/>
</dbReference>
<evidence type="ECO:0000256" key="5">
    <source>
        <dbReference type="ARBA" id="ARBA00022737"/>
    </source>
</evidence>
<feature type="transmembrane region" description="Helical" evidence="11">
    <location>
        <begin position="97"/>
        <end position="118"/>
    </location>
</feature>
<evidence type="ECO:0000259" key="13">
    <source>
        <dbReference type="PROSITE" id="PS51846"/>
    </source>
</evidence>
<keyword evidence="8 10" id="KW-0472">Membrane</keyword>
<keyword evidence="6 10" id="KW-1133">Transmembrane helix</keyword>
<dbReference type="Gene3D" id="3.30.465.10">
    <property type="match status" value="1"/>
</dbReference>
<proteinExistence type="inferred from homology"/>
<dbReference type="PROSITE" id="PS51846">
    <property type="entry name" value="CNNM"/>
    <property type="match status" value="1"/>
</dbReference>
<accession>A0A081LGE5</accession>
<dbReference type="Gene3D" id="3.10.580.10">
    <property type="entry name" value="CBS-domain"/>
    <property type="match status" value="1"/>
</dbReference>
<comment type="similarity">
    <text evidence="2">Belongs to the UPF0053 family.</text>
</comment>
<keyword evidence="5" id="KW-0677">Repeat</keyword>
<dbReference type="GO" id="GO:0050660">
    <property type="term" value="F:flavin adenine dinucleotide binding"/>
    <property type="evidence" value="ECO:0007669"/>
    <property type="project" value="InterPro"/>
</dbReference>
<feature type="domain" description="CBS" evidence="12">
    <location>
        <begin position="284"/>
        <end position="341"/>
    </location>
</feature>
<dbReference type="InterPro" id="IPR051676">
    <property type="entry name" value="UPF0053_domain"/>
</dbReference>
<evidence type="ECO:0000256" key="3">
    <source>
        <dbReference type="ARBA" id="ARBA00022475"/>
    </source>
</evidence>
<dbReference type="SUPFAM" id="SSF54631">
    <property type="entry name" value="CBS-domain pair"/>
    <property type="match status" value="1"/>
</dbReference>
<evidence type="ECO:0000256" key="4">
    <source>
        <dbReference type="ARBA" id="ARBA00022692"/>
    </source>
</evidence>
<evidence type="ECO:0000256" key="8">
    <source>
        <dbReference type="ARBA" id="ARBA00023136"/>
    </source>
</evidence>
<dbReference type="PANTHER" id="PTHR43099">
    <property type="entry name" value="UPF0053 PROTEIN YRKA"/>
    <property type="match status" value="1"/>
</dbReference>
<evidence type="ECO:0000256" key="1">
    <source>
        <dbReference type="ARBA" id="ARBA00004651"/>
    </source>
</evidence>
<evidence type="ECO:0000256" key="2">
    <source>
        <dbReference type="ARBA" id="ARBA00006337"/>
    </source>
</evidence>
<evidence type="ECO:0000256" key="6">
    <source>
        <dbReference type="ARBA" id="ARBA00022989"/>
    </source>
</evidence>